<keyword evidence="3" id="KW-1185">Reference proteome</keyword>
<dbReference type="PANTHER" id="PTHR41532:SF1">
    <property type="entry name" value="FIXS PROTEIN"/>
    <property type="match status" value="1"/>
</dbReference>
<protein>
    <submittedName>
        <fullName evidence="2">Cytochrome oxidase maturation protein, cbb3-type</fullName>
    </submittedName>
</protein>
<dbReference type="Pfam" id="PF03597">
    <property type="entry name" value="FixS"/>
    <property type="match status" value="1"/>
</dbReference>
<keyword evidence="1" id="KW-0812">Transmembrane</keyword>
<proteinExistence type="predicted"/>
<organism evidence="2 3">
    <name type="scientific">Salipiger thiooxidans</name>
    <dbReference type="NCBI Taxonomy" id="282683"/>
    <lineage>
        <taxon>Bacteria</taxon>
        <taxon>Pseudomonadati</taxon>
        <taxon>Pseudomonadota</taxon>
        <taxon>Alphaproteobacteria</taxon>
        <taxon>Rhodobacterales</taxon>
        <taxon>Roseobacteraceae</taxon>
        <taxon>Salipiger</taxon>
    </lineage>
</organism>
<dbReference type="STRING" id="282683.SAMN04488105_10660"/>
<evidence type="ECO:0000256" key="1">
    <source>
        <dbReference type="SAM" id="Phobius"/>
    </source>
</evidence>
<feature type="transmembrane region" description="Helical" evidence="1">
    <location>
        <begin position="6"/>
        <end position="26"/>
    </location>
</feature>
<evidence type="ECO:0000313" key="3">
    <source>
        <dbReference type="Proteomes" id="UP000198994"/>
    </source>
</evidence>
<dbReference type="AlphaFoldDB" id="A0A1G7ETP7"/>
<keyword evidence="1" id="KW-0472">Membrane</keyword>
<dbReference type="RefSeq" id="WP_008883140.1">
    <property type="nucleotide sequence ID" value="NZ_FNAV01000006.1"/>
</dbReference>
<dbReference type="OrthoDB" id="9802763at2"/>
<dbReference type="PANTHER" id="PTHR41532">
    <property type="entry name" value="FIXS PROTEIN"/>
    <property type="match status" value="1"/>
</dbReference>
<dbReference type="EMBL" id="FNAV01000006">
    <property type="protein sequence ID" value="SDE66982.1"/>
    <property type="molecule type" value="Genomic_DNA"/>
</dbReference>
<gene>
    <name evidence="2" type="ORF">SAMN04488105_10660</name>
</gene>
<sequence>MNILLYLIPISLFLGGMGLLFFVITVRTRQYDDPEGNAARILSGQYDDKPKQD</sequence>
<dbReference type="InterPro" id="IPR004714">
    <property type="entry name" value="Cyt_oxidase_maturation_cbb3"/>
</dbReference>
<accession>A0A1G7ETP7</accession>
<name>A0A1G7ETP7_9RHOB</name>
<evidence type="ECO:0000313" key="2">
    <source>
        <dbReference type="EMBL" id="SDE66982.1"/>
    </source>
</evidence>
<keyword evidence="1" id="KW-1133">Transmembrane helix</keyword>
<dbReference type="NCBIfam" id="TIGR00847">
    <property type="entry name" value="ccoS"/>
    <property type="match status" value="1"/>
</dbReference>
<dbReference type="Proteomes" id="UP000198994">
    <property type="component" value="Unassembled WGS sequence"/>
</dbReference>
<reference evidence="3" key="1">
    <citation type="submission" date="2016-10" db="EMBL/GenBank/DDBJ databases">
        <authorList>
            <person name="Varghese N."/>
            <person name="Submissions S."/>
        </authorList>
    </citation>
    <scope>NUCLEOTIDE SEQUENCE [LARGE SCALE GENOMIC DNA]</scope>
    <source>
        <strain evidence="3">DSM 10146</strain>
    </source>
</reference>